<reference evidence="2" key="2">
    <citation type="submission" date="2018-03" db="EMBL/GenBank/DDBJ databases">
        <title>The Triticum urartu genome reveals the dynamic nature of wheat genome evolution.</title>
        <authorList>
            <person name="Ling H."/>
            <person name="Ma B."/>
            <person name="Shi X."/>
            <person name="Liu H."/>
            <person name="Dong L."/>
            <person name="Sun H."/>
            <person name="Cao Y."/>
            <person name="Gao Q."/>
            <person name="Zheng S."/>
            <person name="Li Y."/>
            <person name="Yu Y."/>
            <person name="Du H."/>
            <person name="Qi M."/>
            <person name="Li Y."/>
            <person name="Yu H."/>
            <person name="Cui Y."/>
            <person name="Wang N."/>
            <person name="Chen C."/>
            <person name="Wu H."/>
            <person name="Zhao Y."/>
            <person name="Zhang J."/>
            <person name="Li Y."/>
            <person name="Zhou W."/>
            <person name="Zhang B."/>
            <person name="Hu W."/>
            <person name="Eijk M."/>
            <person name="Tang J."/>
            <person name="Witsenboer H."/>
            <person name="Zhao S."/>
            <person name="Li Z."/>
            <person name="Zhang A."/>
            <person name="Wang D."/>
            <person name="Liang C."/>
        </authorList>
    </citation>
    <scope>NUCLEOTIDE SEQUENCE [LARGE SCALE GENOMIC DNA]</scope>
    <source>
        <strain evidence="2">cv. G1812</strain>
    </source>
</reference>
<dbReference type="InterPro" id="IPR001087">
    <property type="entry name" value="GDSL"/>
</dbReference>
<reference evidence="2" key="3">
    <citation type="submission" date="2022-06" db="UniProtKB">
        <authorList>
            <consortium name="EnsemblPlants"/>
        </authorList>
    </citation>
    <scope>IDENTIFICATION</scope>
</reference>
<dbReference type="InterPro" id="IPR045136">
    <property type="entry name" value="Iah1-like"/>
</dbReference>
<dbReference type="PANTHER" id="PTHR14209:SF36">
    <property type="entry name" value="GDSL-LIKE LIPASE_ACYLHYDROLASE FAMILY PROTEIN, EXPRESSED"/>
    <property type="match status" value="1"/>
</dbReference>
<keyword evidence="3" id="KW-1185">Reference proteome</keyword>
<evidence type="ECO:0000256" key="1">
    <source>
        <dbReference type="ARBA" id="ARBA00008668"/>
    </source>
</evidence>
<comment type="similarity">
    <text evidence="1">Belongs to the 'GDSL' lipolytic enzyme family.</text>
</comment>
<evidence type="ECO:0000313" key="3">
    <source>
        <dbReference type="Proteomes" id="UP000015106"/>
    </source>
</evidence>
<dbReference type="Proteomes" id="UP000015106">
    <property type="component" value="Chromosome 7"/>
</dbReference>
<dbReference type="GO" id="GO:0016788">
    <property type="term" value="F:hydrolase activity, acting on ester bonds"/>
    <property type="evidence" value="ECO:0007669"/>
    <property type="project" value="InterPro"/>
</dbReference>
<name>A0A8R7V1P3_TRIUA</name>
<proteinExistence type="inferred from homology"/>
<dbReference type="AlphaFoldDB" id="A0A8R7V1P3"/>
<evidence type="ECO:0000313" key="2">
    <source>
        <dbReference type="EnsemblPlants" id="TuG1812G0700000504.01.T01"/>
    </source>
</evidence>
<dbReference type="PANTHER" id="PTHR14209">
    <property type="entry name" value="ISOAMYL ACETATE-HYDROLYZING ESTERASE 1"/>
    <property type="match status" value="1"/>
</dbReference>
<dbReference type="CDD" id="cd01838">
    <property type="entry name" value="Isoamyl_acetate_hydrolase_like"/>
    <property type="match status" value="1"/>
</dbReference>
<dbReference type="Gramene" id="TuG1812G0700000504.01.T01">
    <property type="protein sequence ID" value="TuG1812G0700000504.01.T01"/>
    <property type="gene ID" value="TuG1812G0700000504.01"/>
</dbReference>
<dbReference type="Gene3D" id="3.40.50.1110">
    <property type="entry name" value="SGNH hydrolase"/>
    <property type="match status" value="1"/>
</dbReference>
<dbReference type="SUPFAM" id="SSF52266">
    <property type="entry name" value="SGNH hydrolase"/>
    <property type="match status" value="1"/>
</dbReference>
<organism evidence="2 3">
    <name type="scientific">Triticum urartu</name>
    <name type="common">Red wild einkorn</name>
    <name type="synonym">Crithodium urartu</name>
    <dbReference type="NCBI Taxonomy" id="4572"/>
    <lineage>
        <taxon>Eukaryota</taxon>
        <taxon>Viridiplantae</taxon>
        <taxon>Streptophyta</taxon>
        <taxon>Embryophyta</taxon>
        <taxon>Tracheophyta</taxon>
        <taxon>Spermatophyta</taxon>
        <taxon>Magnoliopsida</taxon>
        <taxon>Liliopsida</taxon>
        <taxon>Poales</taxon>
        <taxon>Poaceae</taxon>
        <taxon>BOP clade</taxon>
        <taxon>Pooideae</taxon>
        <taxon>Triticodae</taxon>
        <taxon>Triticeae</taxon>
        <taxon>Triticinae</taxon>
        <taxon>Triticum</taxon>
    </lineage>
</organism>
<protein>
    <recommendedName>
        <fullName evidence="4">GDSL esterase/lipase</fullName>
    </recommendedName>
</protein>
<dbReference type="EnsemblPlants" id="TuG1812G0700000504.01.T01">
    <property type="protein sequence ID" value="TuG1812G0700000504.01.T01"/>
    <property type="gene ID" value="TuG1812G0700000504.01"/>
</dbReference>
<evidence type="ECO:0008006" key="4">
    <source>
        <dbReference type="Google" id="ProtNLM"/>
    </source>
</evidence>
<dbReference type="Pfam" id="PF00657">
    <property type="entry name" value="Lipase_GDSL"/>
    <property type="match status" value="1"/>
</dbReference>
<dbReference type="InterPro" id="IPR036514">
    <property type="entry name" value="SGNH_hydro_sf"/>
</dbReference>
<accession>A0A8R7V1P3</accession>
<reference evidence="3" key="1">
    <citation type="journal article" date="2013" name="Nature">
        <title>Draft genome of the wheat A-genome progenitor Triticum urartu.</title>
        <authorList>
            <person name="Ling H.Q."/>
            <person name="Zhao S."/>
            <person name="Liu D."/>
            <person name="Wang J."/>
            <person name="Sun H."/>
            <person name="Zhang C."/>
            <person name="Fan H."/>
            <person name="Li D."/>
            <person name="Dong L."/>
            <person name="Tao Y."/>
            <person name="Gao C."/>
            <person name="Wu H."/>
            <person name="Li Y."/>
            <person name="Cui Y."/>
            <person name="Guo X."/>
            <person name="Zheng S."/>
            <person name="Wang B."/>
            <person name="Yu K."/>
            <person name="Liang Q."/>
            <person name="Yang W."/>
            <person name="Lou X."/>
            <person name="Chen J."/>
            <person name="Feng M."/>
            <person name="Jian J."/>
            <person name="Zhang X."/>
            <person name="Luo G."/>
            <person name="Jiang Y."/>
            <person name="Liu J."/>
            <person name="Wang Z."/>
            <person name="Sha Y."/>
            <person name="Zhang B."/>
            <person name="Wu H."/>
            <person name="Tang D."/>
            <person name="Shen Q."/>
            <person name="Xue P."/>
            <person name="Zou S."/>
            <person name="Wang X."/>
            <person name="Liu X."/>
            <person name="Wang F."/>
            <person name="Yang Y."/>
            <person name="An X."/>
            <person name="Dong Z."/>
            <person name="Zhang K."/>
            <person name="Zhang X."/>
            <person name="Luo M.C."/>
            <person name="Dvorak J."/>
            <person name="Tong Y."/>
            <person name="Wang J."/>
            <person name="Yang H."/>
            <person name="Li Z."/>
            <person name="Wang D."/>
            <person name="Zhang A."/>
            <person name="Wang J."/>
        </authorList>
    </citation>
    <scope>NUCLEOTIDE SEQUENCE</scope>
    <source>
        <strain evidence="3">cv. G1812</strain>
    </source>
</reference>
<sequence length="190" mass="21424">MFLMQRVFPLVRDGLPPVATAVFFGANDAALLGRSCERNHVPVVEFKENLRAMVNHLKDCSKSMVILLITPPPVDEDGRERYARSLYGYDPRRLPERTNEMAGVYAGQCIELAKEMGVHCVDIWSKMQAVEGWQKLHLSDGLHLTPEGNALVHKEVVRTLRGAGLRAEVMQLDFPHHSKIDATHPERAFQ</sequence>